<reference evidence="2 3" key="1">
    <citation type="submission" date="2019-03" db="EMBL/GenBank/DDBJ databases">
        <title>Draft genome sequences of novel Actinobacteria.</title>
        <authorList>
            <person name="Sahin N."/>
            <person name="Ay H."/>
            <person name="Saygin H."/>
        </authorList>
    </citation>
    <scope>NUCLEOTIDE SEQUENCE [LARGE SCALE GENOMIC DNA]</scope>
    <source>
        <strain evidence="2 3">CH32</strain>
    </source>
</reference>
<feature type="signal peptide" evidence="1">
    <location>
        <begin position="1"/>
        <end position="26"/>
    </location>
</feature>
<comment type="caution">
    <text evidence="2">The sequence shown here is derived from an EMBL/GenBank/DDBJ whole genome shotgun (WGS) entry which is preliminary data.</text>
</comment>
<dbReference type="InterPro" id="IPR015141">
    <property type="entry name" value="PLipase_A2_prok/fun"/>
</dbReference>
<dbReference type="EMBL" id="SMKQ01000121">
    <property type="protein sequence ID" value="TDD42753.1"/>
    <property type="molecule type" value="Genomic_DNA"/>
</dbReference>
<dbReference type="GO" id="GO:0004623">
    <property type="term" value="F:phospholipase A2 activity"/>
    <property type="evidence" value="ECO:0007669"/>
    <property type="project" value="InterPro"/>
</dbReference>
<dbReference type="InterPro" id="IPR036444">
    <property type="entry name" value="PLipase_A2_dom_sf"/>
</dbReference>
<evidence type="ECO:0000313" key="2">
    <source>
        <dbReference type="EMBL" id="TDD42753.1"/>
    </source>
</evidence>
<dbReference type="Proteomes" id="UP000295302">
    <property type="component" value="Unassembled WGS sequence"/>
</dbReference>
<dbReference type="GO" id="GO:0050482">
    <property type="term" value="P:arachidonate secretion"/>
    <property type="evidence" value="ECO:0007669"/>
    <property type="project" value="InterPro"/>
</dbReference>
<organism evidence="2 3">
    <name type="scientific">Nonomuraea terrae</name>
    <dbReference type="NCBI Taxonomy" id="2530383"/>
    <lineage>
        <taxon>Bacteria</taxon>
        <taxon>Bacillati</taxon>
        <taxon>Actinomycetota</taxon>
        <taxon>Actinomycetes</taxon>
        <taxon>Streptosporangiales</taxon>
        <taxon>Streptosporangiaceae</taxon>
        <taxon>Nonomuraea</taxon>
    </lineage>
</organism>
<dbReference type="SUPFAM" id="SSF48619">
    <property type="entry name" value="Phospholipase A2, PLA2"/>
    <property type="match status" value="1"/>
</dbReference>
<dbReference type="Gene3D" id="1.20.90.10">
    <property type="entry name" value="Phospholipase A2 domain"/>
    <property type="match status" value="1"/>
</dbReference>
<dbReference type="Pfam" id="PF09056">
    <property type="entry name" value="Phospholip_A2_3"/>
    <property type="match status" value="1"/>
</dbReference>
<gene>
    <name evidence="2" type="ORF">E1286_29980</name>
</gene>
<dbReference type="RefSeq" id="WP_132617844.1">
    <property type="nucleotide sequence ID" value="NZ_SMKQ01000121.1"/>
</dbReference>
<feature type="chain" id="PRO_5020247391" evidence="1">
    <location>
        <begin position="27"/>
        <end position="170"/>
    </location>
</feature>
<proteinExistence type="predicted"/>
<name>A0A4R4YDP2_9ACTN</name>
<dbReference type="GO" id="GO:0006644">
    <property type="term" value="P:phospholipid metabolic process"/>
    <property type="evidence" value="ECO:0007669"/>
    <property type="project" value="InterPro"/>
</dbReference>
<accession>A0A4R4YDP2</accession>
<evidence type="ECO:0000256" key="1">
    <source>
        <dbReference type="SAM" id="SignalP"/>
    </source>
</evidence>
<dbReference type="AlphaFoldDB" id="A0A4R4YDP2"/>
<protein>
    <submittedName>
        <fullName evidence="2">Phospholipase</fullName>
    </submittedName>
</protein>
<keyword evidence="3" id="KW-1185">Reference proteome</keyword>
<keyword evidence="1" id="KW-0732">Signal</keyword>
<dbReference type="OrthoDB" id="290927at2"/>
<sequence>MVGRSRAALASAALITTAVIAPPAHATGSQARVVTMEQKLAALAVLTQPTTSSAIKWRAAWQQRAALTDFGFDWTSDLCSGSLDMPLTFDFRMPCRRHDFGYRNYRNVGRFAEHKARVDSAFLFDMRAVCARVKGVREATCRGIAWSYYQAVRRFGSLARVHDTAGVPGR</sequence>
<evidence type="ECO:0000313" key="3">
    <source>
        <dbReference type="Proteomes" id="UP000295302"/>
    </source>
</evidence>